<gene>
    <name evidence="1" type="ORF">MM415B05025_0001</name>
</gene>
<evidence type="ECO:0000313" key="1">
    <source>
        <dbReference type="EMBL" id="QJA95975.1"/>
    </source>
</evidence>
<organism evidence="1">
    <name type="scientific">viral metagenome</name>
    <dbReference type="NCBI Taxonomy" id="1070528"/>
    <lineage>
        <taxon>unclassified sequences</taxon>
        <taxon>metagenomes</taxon>
        <taxon>organismal metagenomes</taxon>
    </lineage>
</organism>
<dbReference type="AlphaFoldDB" id="A0A6M3LTT8"/>
<dbReference type="EMBL" id="MT143360">
    <property type="protein sequence ID" value="QJA95975.1"/>
    <property type="molecule type" value="Genomic_DNA"/>
</dbReference>
<name>A0A6M3LTT8_9ZZZZ</name>
<sequence>MAPDAHAQRAHKLPQAAWAYARYGKAIVDHDLNVDVVCGRAVAGSDCNGATSIGRAGGVAEARLVAKIRRAL</sequence>
<protein>
    <submittedName>
        <fullName evidence="1">Uncharacterized protein</fullName>
    </submittedName>
</protein>
<reference evidence="1" key="1">
    <citation type="submission" date="2020-03" db="EMBL/GenBank/DDBJ databases">
        <title>The deep terrestrial virosphere.</title>
        <authorList>
            <person name="Holmfeldt K."/>
            <person name="Nilsson E."/>
            <person name="Simone D."/>
            <person name="Lopez-Fernandez M."/>
            <person name="Wu X."/>
            <person name="de Brujin I."/>
            <person name="Lundin D."/>
            <person name="Andersson A."/>
            <person name="Bertilsson S."/>
            <person name="Dopson M."/>
        </authorList>
    </citation>
    <scope>NUCLEOTIDE SEQUENCE</scope>
    <source>
        <strain evidence="1">MM415B05025</strain>
    </source>
</reference>
<accession>A0A6M3LTT8</accession>
<proteinExistence type="predicted"/>